<evidence type="ECO:0000256" key="1">
    <source>
        <dbReference type="SAM" id="SignalP"/>
    </source>
</evidence>
<dbReference type="PANTHER" id="PTHR46732">
    <property type="entry name" value="ATP-DEPENDENT PROTEASE LA (LON) DOMAIN PROTEIN"/>
    <property type="match status" value="1"/>
</dbReference>
<feature type="chain" id="PRO_5030693300" description="Lon N-terminal domain-containing protein" evidence="1">
    <location>
        <begin position="21"/>
        <end position="338"/>
    </location>
</feature>
<evidence type="ECO:0000313" key="2">
    <source>
        <dbReference type="EMBL" id="CAD9674700.1"/>
    </source>
</evidence>
<dbReference type="InterPro" id="IPR046336">
    <property type="entry name" value="Lon_prtase_N_sf"/>
</dbReference>
<organism evidence="2">
    <name type="scientific">Eucampia antarctica</name>
    <dbReference type="NCBI Taxonomy" id="49252"/>
    <lineage>
        <taxon>Eukaryota</taxon>
        <taxon>Sar</taxon>
        <taxon>Stramenopiles</taxon>
        <taxon>Ochrophyta</taxon>
        <taxon>Bacillariophyta</taxon>
        <taxon>Mediophyceae</taxon>
        <taxon>Biddulphiophycidae</taxon>
        <taxon>Hemiaulales</taxon>
        <taxon>Hemiaulaceae</taxon>
        <taxon>Eucampia</taxon>
    </lineage>
</organism>
<dbReference type="EMBL" id="HBHI01015495">
    <property type="protein sequence ID" value="CAD9674700.1"/>
    <property type="molecule type" value="Transcribed_RNA"/>
</dbReference>
<reference evidence="2" key="1">
    <citation type="submission" date="2021-01" db="EMBL/GenBank/DDBJ databases">
        <authorList>
            <person name="Corre E."/>
            <person name="Pelletier E."/>
            <person name="Niang G."/>
            <person name="Scheremetjew M."/>
            <person name="Finn R."/>
            <person name="Kale V."/>
            <person name="Holt S."/>
            <person name="Cochrane G."/>
            <person name="Meng A."/>
            <person name="Brown T."/>
            <person name="Cohen L."/>
        </authorList>
    </citation>
    <scope>NUCLEOTIDE SEQUENCE</scope>
    <source>
        <strain evidence="2">CCMP1452</strain>
    </source>
</reference>
<sequence>MMYNLIIVSLFLVSSRITKAAFLAQSQSGFMTLHQHDVQDFREKRSSPLFQNNPSPSLGINQTDIQKRSLDFRQDSFLLQLPIFTLRKKVKFPTDEIHLNLYEPRFLALAERVLQQSEPYYGAIYCSHKPQMVTHGGMSPITPIVEPGDIGLLCEVYSSNKDISSLEVKKEKEEPQLGENITSMSRLEKRVQLSARGVSRFCVKKVLHKGYDNSNMKNTDDESLPYIVVEATLLEDDIISHDRKSQERIAVLFEKYSPKILEFVKDMDMVDSEMFYNSTKKDGQTVDNTRFARMVELITFVMASKLVDRRPAQEMLDLITMTSTLQRFEYVLRELRIL</sequence>
<dbReference type="Gene3D" id="2.30.130.40">
    <property type="entry name" value="LON domain-like"/>
    <property type="match status" value="1"/>
</dbReference>
<dbReference type="AlphaFoldDB" id="A0A7S2RLL4"/>
<accession>A0A7S2RLL4</accession>
<evidence type="ECO:0008006" key="3">
    <source>
        <dbReference type="Google" id="ProtNLM"/>
    </source>
</evidence>
<proteinExistence type="predicted"/>
<keyword evidence="1" id="KW-0732">Signal</keyword>
<protein>
    <recommendedName>
        <fullName evidence="3">Lon N-terminal domain-containing protein</fullName>
    </recommendedName>
</protein>
<gene>
    <name evidence="2" type="ORF">EANT1437_LOCUS7923</name>
</gene>
<name>A0A7S2RLL4_9STRA</name>
<feature type="signal peptide" evidence="1">
    <location>
        <begin position="1"/>
        <end position="20"/>
    </location>
</feature>
<dbReference type="PANTHER" id="PTHR46732:SF8">
    <property type="entry name" value="ATP-DEPENDENT PROTEASE LA (LON) DOMAIN PROTEIN"/>
    <property type="match status" value="1"/>
</dbReference>